<dbReference type="PROSITE" id="PS01074">
    <property type="entry name" value="TERPENE_SYNTHASES"/>
    <property type="match status" value="1"/>
</dbReference>
<dbReference type="Gene3D" id="1.50.10.20">
    <property type="match status" value="2"/>
</dbReference>
<dbReference type="PIR" id="S58163">
    <property type="entry name" value="S58163"/>
</dbReference>
<name>Q59080_9BACL</name>
<evidence type="ECO:0000256" key="1">
    <source>
        <dbReference type="ARBA" id="ARBA00004999"/>
    </source>
</evidence>
<evidence type="ECO:0000256" key="4">
    <source>
        <dbReference type="ARBA" id="ARBA00023235"/>
    </source>
</evidence>
<dbReference type="NCBIfam" id="TIGR01787">
    <property type="entry name" value="squalene_cyclas"/>
    <property type="match status" value="1"/>
</dbReference>
<dbReference type="SUPFAM" id="SSF48239">
    <property type="entry name" value="Terpenoid cyclases/Protein prenyltransferases"/>
    <property type="match status" value="2"/>
</dbReference>
<dbReference type="Pfam" id="PF13249">
    <property type="entry name" value="SQHop_cyclase_N"/>
    <property type="match status" value="1"/>
</dbReference>
<dbReference type="EMBL" id="X89854">
    <property type="protein sequence ID" value="CAA61950.1"/>
    <property type="molecule type" value="Genomic_DNA"/>
</dbReference>
<reference evidence="7" key="1">
    <citation type="submission" date="1995-07" db="EMBL/GenBank/DDBJ databases">
        <authorList>
            <person name="Choi O.B."/>
            <person name="Poralla K."/>
        </authorList>
    </citation>
    <scope>NUCLEOTIDE SEQUENCE</scope>
    <source>
        <strain evidence="7">DSM 3922</strain>
    </source>
</reference>
<gene>
    <name evidence="7" type="primary">shc</name>
</gene>
<dbReference type="PANTHER" id="PTHR11764">
    <property type="entry name" value="TERPENE CYCLASE/MUTASE FAMILY MEMBER"/>
    <property type="match status" value="1"/>
</dbReference>
<sequence length="634" mass="70782">MTKQLLDTPMVQATLEAGVAHLLRRQAPDGYWWAPLLSNVCMEAEYVLLCHCLGKKNPEREAQIRKYIISQRREDGTWSIYPGGPSDLNATVEAYVALKYLGEPASDPQMVQAKEFIQNEGGIESTRVFTRLWLAMVGQYPWDKLPVIPPEIMHLPKSVPLNIYDFASWARATIVTLSYRHESPTCDATSGLCKGSGIVRGEGPPKRRSAKGGDSGFFVALDKFLKAYNKWPIQPGRKSGEQKALEWILAHQEADGCWGGIQPPWFYALLALKCLNMTDHPAFVKGFEGLEAYGVHTSDGGWMFQASISPIWDTGLTVLALRSAGLPPDHPALIKAGEWLVSKQILKDGDWKVRRRKAKPGGWAFEFHCENYPDVDDTAMVVLALNGIQLPDEGKRRDALTRGFRWLREMQSSNGGWGAYDVDNTRQLTKSDSIFATSGEVIDPPSEDVTAHVLECFGSFGYDEAWKVIRKAVEYLKAQQRPDGSWFGRWGVNYVYGIGAVVPGLKAVGVDMREPWVQKSLDWLVEHQNEDGGWGEDCRSYDDPRLAGQGVSTPSQTAWALMALIAGGRVESDAVLRGVTYLHDTQRADGGWDEEVYTGTGFPGDFYLAYTMYRDILPVWALGRYQEAMQRIRG</sequence>
<evidence type="ECO:0000313" key="7">
    <source>
        <dbReference type="EMBL" id="CAA61950.1"/>
    </source>
</evidence>
<protein>
    <submittedName>
        <fullName evidence="7">Squalene-hopene cyclase</fullName>
        <ecNumber evidence="7">5.4.99.7</ecNumber>
    </submittedName>
</protein>
<dbReference type="InterPro" id="IPR002365">
    <property type="entry name" value="Terpene_synthase_CS"/>
</dbReference>
<dbReference type="SFLD" id="SFLDG01016">
    <property type="entry name" value="Prenyltransferase_Like_2"/>
    <property type="match status" value="1"/>
</dbReference>
<dbReference type="NCBIfam" id="TIGR01507">
    <property type="entry name" value="hopene_cyclase"/>
    <property type="match status" value="1"/>
</dbReference>
<proteinExistence type="inferred from homology"/>
<dbReference type="EC" id="5.4.99.7" evidence="7"/>
<evidence type="ECO:0000256" key="3">
    <source>
        <dbReference type="ARBA" id="ARBA00022737"/>
    </source>
</evidence>
<dbReference type="UniPathway" id="UPA00337"/>
<evidence type="ECO:0000259" key="5">
    <source>
        <dbReference type="Pfam" id="PF13243"/>
    </source>
</evidence>
<dbReference type="GO" id="GO:0005811">
    <property type="term" value="C:lipid droplet"/>
    <property type="evidence" value="ECO:0007669"/>
    <property type="project" value="InterPro"/>
</dbReference>
<feature type="domain" description="Squalene cyclase C-terminal" evidence="5">
    <location>
        <begin position="308"/>
        <end position="626"/>
    </location>
</feature>
<dbReference type="GO" id="GO:0000250">
    <property type="term" value="F:lanosterol synthase activity"/>
    <property type="evidence" value="ECO:0007669"/>
    <property type="project" value="UniProtKB-EC"/>
</dbReference>
<dbReference type="InterPro" id="IPR006400">
    <property type="entry name" value="Hopene-cyclase"/>
</dbReference>
<dbReference type="InterPro" id="IPR032696">
    <property type="entry name" value="SQ_cyclase_C"/>
</dbReference>
<dbReference type="InterPro" id="IPR018333">
    <property type="entry name" value="Squalene_cyclase"/>
</dbReference>
<keyword evidence="4 7" id="KW-0413">Isomerase</keyword>
<dbReference type="InterPro" id="IPR032697">
    <property type="entry name" value="SQ_cyclase_N"/>
</dbReference>
<evidence type="ECO:0000256" key="2">
    <source>
        <dbReference type="ARBA" id="ARBA00009755"/>
    </source>
</evidence>
<dbReference type="PANTHER" id="PTHR11764:SF20">
    <property type="entry name" value="LANOSTEROL SYNTHASE"/>
    <property type="match status" value="1"/>
</dbReference>
<dbReference type="CDD" id="cd02892">
    <property type="entry name" value="SQCY_1"/>
    <property type="match status" value="1"/>
</dbReference>
<dbReference type="GO" id="GO:0016104">
    <property type="term" value="P:triterpenoid biosynthetic process"/>
    <property type="evidence" value="ECO:0007669"/>
    <property type="project" value="InterPro"/>
</dbReference>
<comment type="pathway">
    <text evidence="1">Secondary metabolite biosynthesis; hopanoid biosynthesis.</text>
</comment>
<dbReference type="InterPro" id="IPR008930">
    <property type="entry name" value="Terpenoid_cyclase/PrenylTrfase"/>
</dbReference>
<keyword evidence="3" id="KW-0677">Repeat</keyword>
<comment type="similarity">
    <text evidence="2">Belongs to the terpene cyclase/mutase family.</text>
</comment>
<accession>Q59080</accession>
<evidence type="ECO:0000259" key="6">
    <source>
        <dbReference type="Pfam" id="PF13249"/>
    </source>
</evidence>
<feature type="domain" description="Squalene cyclase N-terminal" evidence="6">
    <location>
        <begin position="18"/>
        <end position="297"/>
    </location>
</feature>
<organism evidence="7">
    <name type="scientific">Alicyclobacillus acidoterrestris</name>
    <dbReference type="NCBI Taxonomy" id="1450"/>
    <lineage>
        <taxon>Bacteria</taxon>
        <taxon>Bacillati</taxon>
        <taxon>Bacillota</taxon>
        <taxon>Bacilli</taxon>
        <taxon>Bacillales</taxon>
        <taxon>Alicyclobacillaceae</taxon>
        <taxon>Alicyclobacillus</taxon>
    </lineage>
</organism>
<dbReference type="Pfam" id="PF13243">
    <property type="entry name" value="SQHop_cyclase_C"/>
    <property type="match status" value="1"/>
</dbReference>
<dbReference type="AlphaFoldDB" id="Q59080"/>